<proteinExistence type="predicted"/>
<feature type="coiled-coil region" evidence="1">
    <location>
        <begin position="26"/>
        <end position="83"/>
    </location>
</feature>
<feature type="compositionally biased region" description="Low complexity" evidence="2">
    <location>
        <begin position="810"/>
        <end position="825"/>
    </location>
</feature>
<feature type="compositionally biased region" description="Low complexity" evidence="2">
    <location>
        <begin position="171"/>
        <end position="185"/>
    </location>
</feature>
<reference evidence="3 4" key="1">
    <citation type="submission" date="2023-12" db="EMBL/GenBank/DDBJ databases">
        <title>Evaluation and characterization of a potential secondary metabolite violacein from indigenous Chromobacterium amazonense SAM215.</title>
        <authorList>
            <person name="Tarafdar M.R."/>
            <person name="Abedin S.M."/>
            <person name="Atiqua A."/>
            <person name="Saha A."/>
            <person name="Khan S.N."/>
        </authorList>
    </citation>
    <scope>NUCLEOTIDE SEQUENCE [LARGE SCALE GENOMIC DNA]</scope>
    <source>
        <strain evidence="3 4">SAM215</strain>
    </source>
</reference>
<evidence type="ECO:0000256" key="1">
    <source>
        <dbReference type="SAM" id="Coils"/>
    </source>
</evidence>
<feature type="region of interest" description="Disordered" evidence="2">
    <location>
        <begin position="440"/>
        <end position="483"/>
    </location>
</feature>
<dbReference type="RefSeq" id="WP_307911290.1">
    <property type="nucleotide sequence ID" value="NZ_JAVFJF020000033.1"/>
</dbReference>
<sequence>MVSEFFIGLKVGATLSGVFDNAFRSARSALDELRKCSLRLNDAQQELAGNVERTRQAYAGLDLARLESQHRKLASTLGRLTRQHEAWQASLRRGQALQSVLKQQQARRIEILASVRLSAVIRLVEEKVERQRRDQDKTQRDMPSADWQRPVQRGGKGGERKGGDSDATGEAPRSPSRSSPAFSSPLDKLRLPTRQEFIRAADFVQKAGTAAADVSGKAHALLSDGLGRKIFDKLHGKLNAKLGGKLPSVESILNGLKITESVAKGIAKGGEWAGKLLRGMDDGIAASAKPGAANATAKQKKSSAKPGGKSHPGQVVAELKRQESEADGWLDKAIDATEKLKQVSEISEKLTGGAAKALRADMGRKVYEAARAKLNPLLGKRLPDAERVLSLLDKAEGYSGKAAKYLGRTGDALKAYHDTQGSTAKRLLAAGAAFLKDDKADAAAGGKKADPKAEGKASGKRDSAKTKKKTSAKPDGKGRPGQVVAELKRQESEADGWLDKAIDATEKLKQVSEISEKLTGGAAKALRADMGRKVYEAARAKLNPLLGKRLPDAKRVLSLLDKAEGYSGKAADYLGRTGDALKAYRDTQGSTAKRRLAAGAAFLKGDEADAATGGKKADKKRSPAAGKAKRGAAVAEAKRKAGSESVKTQPGEALAKARRKSAATASLLDKAIHAAGTLKRGSELSEKLTGGAAKVLRTEAGRQRYEQARARLNPLLGNRLPDTARALAWLDKAQGYSSTAAEYLGRTGSALKRFRQTKGSLPKRLLAAGVSFLKNDLADEGDAKSSKQSSRKTSGGKPPAASKPAERGGKAAAKPAAKTAAKPLAQRGAALKEARVSEGIGKSKALLSGGKLLQSGDGALKSMCGARGLAKGALKRMGALGDIASLGADLAAIRQSRLSPQAKSAAYGKALGGAAGSVAGGAAGAAIGSALGPVGAFIGQQAGSWLGRKGGEWLGEKAGALFAKHALSTKPVAAPKPVARPQSIVPAKPALLKPAAVLKPVARKPAAPPMPVRDRARAQDRQAQQLQRIQQAAANPSKPAKPAPAAIFHITFSPQITISGGAQGVKQQVQQAMQLSFAEFERLMRRYESDRQRRSYAARG</sequence>
<feature type="region of interest" description="Disordered" evidence="2">
    <location>
        <begin position="778"/>
        <end position="825"/>
    </location>
</feature>
<evidence type="ECO:0000256" key="2">
    <source>
        <dbReference type="SAM" id="MobiDB-lite"/>
    </source>
</evidence>
<comment type="caution">
    <text evidence="3">The sequence shown here is derived from an EMBL/GenBank/DDBJ whole genome shotgun (WGS) entry which is preliminary data.</text>
</comment>
<evidence type="ECO:0000313" key="4">
    <source>
        <dbReference type="Proteomes" id="UP001224516"/>
    </source>
</evidence>
<protein>
    <recommendedName>
        <fullName evidence="5">Phage tail tape measure protein domain-containing protein</fullName>
    </recommendedName>
</protein>
<keyword evidence="1" id="KW-0175">Coiled coil</keyword>
<feature type="region of interest" description="Disordered" evidence="2">
    <location>
        <begin position="129"/>
        <end position="186"/>
    </location>
</feature>
<evidence type="ECO:0008006" key="5">
    <source>
        <dbReference type="Google" id="ProtNLM"/>
    </source>
</evidence>
<keyword evidence="4" id="KW-1185">Reference proteome</keyword>
<feature type="compositionally biased region" description="Low complexity" evidence="2">
    <location>
        <begin position="623"/>
        <end position="635"/>
    </location>
</feature>
<gene>
    <name evidence="3" type="ORF">QCL97_014765</name>
</gene>
<organism evidence="3 4">
    <name type="scientific">Chromobacterium amazonense</name>
    <dbReference type="NCBI Taxonomy" id="1382803"/>
    <lineage>
        <taxon>Bacteria</taxon>
        <taxon>Pseudomonadati</taxon>
        <taxon>Pseudomonadota</taxon>
        <taxon>Betaproteobacteria</taxon>
        <taxon>Neisseriales</taxon>
        <taxon>Chromobacteriaceae</taxon>
        <taxon>Chromobacterium</taxon>
    </lineage>
</organism>
<feature type="region of interest" description="Disordered" evidence="2">
    <location>
        <begin position="290"/>
        <end position="314"/>
    </location>
</feature>
<dbReference type="EMBL" id="JAVFJF020000033">
    <property type="protein sequence ID" value="MEJ8675997.1"/>
    <property type="molecule type" value="Genomic_DNA"/>
</dbReference>
<evidence type="ECO:0000313" key="3">
    <source>
        <dbReference type="EMBL" id="MEJ8675997.1"/>
    </source>
</evidence>
<feature type="region of interest" description="Disordered" evidence="2">
    <location>
        <begin position="609"/>
        <end position="654"/>
    </location>
</feature>
<feature type="compositionally biased region" description="Basic and acidic residues" evidence="2">
    <location>
        <begin position="440"/>
        <end position="465"/>
    </location>
</feature>
<dbReference type="Proteomes" id="UP001224516">
    <property type="component" value="Unassembled WGS sequence"/>
</dbReference>
<accession>A0ABU8V570</accession>
<name>A0ABU8V570_9NEIS</name>
<feature type="compositionally biased region" description="Basic and acidic residues" evidence="2">
    <location>
        <begin position="129"/>
        <end position="140"/>
    </location>
</feature>